<feature type="non-terminal residue" evidence="2">
    <location>
        <position position="1"/>
    </location>
</feature>
<evidence type="ECO:0000313" key="2">
    <source>
        <dbReference type="EMBL" id="GAU36220.1"/>
    </source>
</evidence>
<feature type="region of interest" description="Disordered" evidence="1">
    <location>
        <begin position="110"/>
        <end position="165"/>
    </location>
</feature>
<evidence type="ECO:0000256" key="1">
    <source>
        <dbReference type="SAM" id="MobiDB-lite"/>
    </source>
</evidence>
<feature type="compositionally biased region" description="Polar residues" evidence="1">
    <location>
        <begin position="155"/>
        <end position="165"/>
    </location>
</feature>
<dbReference type="PANTHER" id="PTHR31150:SF26">
    <property type="entry name" value="RING-TYPE DOMAIN-CONTAINING PROTEIN"/>
    <property type="match status" value="1"/>
</dbReference>
<dbReference type="PANTHER" id="PTHR31150">
    <property type="entry name" value="EXPRESSED PROTEIN"/>
    <property type="match status" value="1"/>
</dbReference>
<dbReference type="AlphaFoldDB" id="A0A2Z6NII4"/>
<feature type="compositionally biased region" description="Low complexity" evidence="1">
    <location>
        <begin position="142"/>
        <end position="154"/>
    </location>
</feature>
<organism evidence="2 3">
    <name type="scientific">Trifolium subterraneum</name>
    <name type="common">Subterranean clover</name>
    <dbReference type="NCBI Taxonomy" id="3900"/>
    <lineage>
        <taxon>Eukaryota</taxon>
        <taxon>Viridiplantae</taxon>
        <taxon>Streptophyta</taxon>
        <taxon>Embryophyta</taxon>
        <taxon>Tracheophyta</taxon>
        <taxon>Spermatophyta</taxon>
        <taxon>Magnoliopsida</taxon>
        <taxon>eudicotyledons</taxon>
        <taxon>Gunneridae</taxon>
        <taxon>Pentapetalae</taxon>
        <taxon>rosids</taxon>
        <taxon>fabids</taxon>
        <taxon>Fabales</taxon>
        <taxon>Fabaceae</taxon>
        <taxon>Papilionoideae</taxon>
        <taxon>50 kb inversion clade</taxon>
        <taxon>NPAAA clade</taxon>
        <taxon>Hologalegina</taxon>
        <taxon>IRL clade</taxon>
        <taxon>Trifolieae</taxon>
        <taxon>Trifolium</taxon>
    </lineage>
</organism>
<feature type="compositionally biased region" description="Low complexity" evidence="1">
    <location>
        <begin position="115"/>
        <end position="134"/>
    </location>
</feature>
<evidence type="ECO:0008006" key="4">
    <source>
        <dbReference type="Google" id="ProtNLM"/>
    </source>
</evidence>
<name>A0A2Z6NII4_TRISU</name>
<dbReference type="SUPFAM" id="SSF57850">
    <property type="entry name" value="RING/U-box"/>
    <property type="match status" value="1"/>
</dbReference>
<dbReference type="Gene3D" id="3.30.40.10">
    <property type="entry name" value="Zinc/RING finger domain, C3HC4 (zinc finger)"/>
    <property type="match status" value="1"/>
</dbReference>
<reference evidence="3" key="1">
    <citation type="journal article" date="2017" name="Front. Plant Sci.">
        <title>Climate Clever Clovers: New Paradigm to Reduce the Environmental Footprint of Ruminants by Breeding Low Methanogenic Forages Utilizing Haplotype Variation.</title>
        <authorList>
            <person name="Kaur P."/>
            <person name="Appels R."/>
            <person name="Bayer P.E."/>
            <person name="Keeble-Gagnere G."/>
            <person name="Wang J."/>
            <person name="Hirakawa H."/>
            <person name="Shirasawa K."/>
            <person name="Vercoe P."/>
            <person name="Stefanova K."/>
            <person name="Durmic Z."/>
            <person name="Nichols P."/>
            <person name="Revell C."/>
            <person name="Isobe S.N."/>
            <person name="Edwards D."/>
            <person name="Erskine W."/>
        </authorList>
    </citation>
    <scope>NUCLEOTIDE SEQUENCE [LARGE SCALE GENOMIC DNA]</scope>
    <source>
        <strain evidence="3">cv. Daliak</strain>
    </source>
</reference>
<proteinExistence type="predicted"/>
<dbReference type="InterPro" id="IPR013083">
    <property type="entry name" value="Znf_RING/FYVE/PHD"/>
</dbReference>
<dbReference type="EMBL" id="DF973622">
    <property type="protein sequence ID" value="GAU36220.1"/>
    <property type="molecule type" value="Genomic_DNA"/>
</dbReference>
<sequence>ERAVYTEWVLLVVLHPEIKLFKVDRLVKLGIGMFGVHRHGACGGIIEAVLPEKILVSEDGSPLQNYQRNRWQKSPISEGTARHIKSFSDQSISRNVSMAERMEQVKELEESSAVSCPFPTKTSPTSSSTSVSISPLPPQSRLPPSSSTPLRWPSHSTGHQLSRQVSDSRIMGFKSPCNLYVSEERPVFPSWSNEYGMHSGGGSSDYCSRPGFTELMGNSHMERWSFDSESFGFNCEKLARFSSQFSTSPVDSQTCGVCSKLLAEKLSWSSQKIIANNDLSVVSVLICGHVYHAECLESLTPEINKMESNSSKRSTSGKPFLSKHFSFGSKGSKCMLDNHPTRKKGFFWAKSSRE</sequence>
<dbReference type="OrthoDB" id="1938835at2759"/>
<dbReference type="Proteomes" id="UP000242715">
    <property type="component" value="Unassembled WGS sequence"/>
</dbReference>
<evidence type="ECO:0000313" key="3">
    <source>
        <dbReference type="Proteomes" id="UP000242715"/>
    </source>
</evidence>
<gene>
    <name evidence="2" type="ORF">TSUD_363750</name>
</gene>
<keyword evidence="3" id="KW-1185">Reference proteome</keyword>
<accession>A0A2Z6NII4</accession>
<feature type="non-terminal residue" evidence="2">
    <location>
        <position position="354"/>
    </location>
</feature>
<protein>
    <recommendedName>
        <fullName evidence="4">RING-type domain-containing protein</fullName>
    </recommendedName>
</protein>